<dbReference type="AlphaFoldDB" id="A0A453M4H2"/>
<reference evidence="2" key="4">
    <citation type="submission" date="2019-03" db="UniProtKB">
        <authorList>
            <consortium name="EnsemblPlants"/>
        </authorList>
    </citation>
    <scope>IDENTIFICATION</scope>
</reference>
<feature type="compositionally biased region" description="Basic and acidic residues" evidence="1">
    <location>
        <begin position="46"/>
        <end position="58"/>
    </location>
</feature>
<keyword evidence="3" id="KW-1185">Reference proteome</keyword>
<sequence>HSWSGFAFQKVYKWEYMKYYSLNRGEDGACSMMMPPSATNSSNMAQREKITERADENSPRSCPWM</sequence>
<feature type="region of interest" description="Disordered" evidence="1">
    <location>
        <begin position="35"/>
        <end position="65"/>
    </location>
</feature>
<reference evidence="3" key="2">
    <citation type="journal article" date="2017" name="Nat. Plants">
        <title>The Aegilops tauschii genome reveals multiple impacts of transposons.</title>
        <authorList>
            <person name="Zhao G."/>
            <person name="Zou C."/>
            <person name="Li K."/>
            <person name="Wang K."/>
            <person name="Li T."/>
            <person name="Gao L."/>
            <person name="Zhang X."/>
            <person name="Wang H."/>
            <person name="Yang Z."/>
            <person name="Liu X."/>
            <person name="Jiang W."/>
            <person name="Mao L."/>
            <person name="Kong X."/>
            <person name="Jiao Y."/>
            <person name="Jia J."/>
        </authorList>
    </citation>
    <scope>NUCLEOTIDE SEQUENCE [LARGE SCALE GENOMIC DNA]</scope>
    <source>
        <strain evidence="3">cv. AL8/78</strain>
    </source>
</reference>
<protein>
    <submittedName>
        <fullName evidence="2">Uncharacterized protein</fullName>
    </submittedName>
</protein>
<reference evidence="2" key="5">
    <citation type="journal article" date="2021" name="G3 (Bethesda)">
        <title>Aegilops tauschii genome assembly Aet v5.0 features greater sequence contiguity and improved annotation.</title>
        <authorList>
            <person name="Wang L."/>
            <person name="Zhu T."/>
            <person name="Rodriguez J.C."/>
            <person name="Deal K.R."/>
            <person name="Dubcovsky J."/>
            <person name="McGuire P.E."/>
            <person name="Lux T."/>
            <person name="Spannagl M."/>
            <person name="Mayer K.F.X."/>
            <person name="Baldrich P."/>
            <person name="Meyers B.C."/>
            <person name="Huo N."/>
            <person name="Gu Y.Q."/>
            <person name="Zhou H."/>
            <person name="Devos K.M."/>
            <person name="Bennetzen J.L."/>
            <person name="Unver T."/>
            <person name="Budak H."/>
            <person name="Gulick P.J."/>
            <person name="Galiba G."/>
            <person name="Kalapos B."/>
            <person name="Nelson D.R."/>
            <person name="Li P."/>
            <person name="You F.M."/>
            <person name="Luo M.C."/>
            <person name="Dvorak J."/>
        </authorList>
    </citation>
    <scope>NUCLEOTIDE SEQUENCE [LARGE SCALE GENOMIC DNA]</scope>
    <source>
        <strain evidence="2">cv. AL8/78</strain>
    </source>
</reference>
<evidence type="ECO:0000313" key="2">
    <source>
        <dbReference type="EnsemblPlants" id="AET5Gv21039500.5"/>
    </source>
</evidence>
<evidence type="ECO:0000313" key="3">
    <source>
        <dbReference type="Proteomes" id="UP000015105"/>
    </source>
</evidence>
<name>A0A453M4H2_AEGTS</name>
<dbReference type="EnsemblPlants" id="AET5Gv21039500.5">
    <property type="protein sequence ID" value="AET5Gv21039500.5"/>
    <property type="gene ID" value="AET5Gv21039500"/>
</dbReference>
<dbReference type="Proteomes" id="UP000015105">
    <property type="component" value="Chromosome 5D"/>
</dbReference>
<proteinExistence type="predicted"/>
<evidence type="ECO:0000256" key="1">
    <source>
        <dbReference type="SAM" id="MobiDB-lite"/>
    </source>
</evidence>
<reference evidence="3" key="1">
    <citation type="journal article" date="2014" name="Science">
        <title>Ancient hybridizations among the ancestral genomes of bread wheat.</title>
        <authorList>
            <consortium name="International Wheat Genome Sequencing Consortium,"/>
            <person name="Marcussen T."/>
            <person name="Sandve S.R."/>
            <person name="Heier L."/>
            <person name="Spannagl M."/>
            <person name="Pfeifer M."/>
            <person name="Jakobsen K.S."/>
            <person name="Wulff B.B."/>
            <person name="Steuernagel B."/>
            <person name="Mayer K.F."/>
            <person name="Olsen O.A."/>
        </authorList>
    </citation>
    <scope>NUCLEOTIDE SEQUENCE [LARGE SCALE GENOMIC DNA]</scope>
    <source>
        <strain evidence="3">cv. AL8/78</strain>
    </source>
</reference>
<organism evidence="2 3">
    <name type="scientific">Aegilops tauschii subsp. strangulata</name>
    <name type="common">Goatgrass</name>
    <dbReference type="NCBI Taxonomy" id="200361"/>
    <lineage>
        <taxon>Eukaryota</taxon>
        <taxon>Viridiplantae</taxon>
        <taxon>Streptophyta</taxon>
        <taxon>Embryophyta</taxon>
        <taxon>Tracheophyta</taxon>
        <taxon>Spermatophyta</taxon>
        <taxon>Magnoliopsida</taxon>
        <taxon>Liliopsida</taxon>
        <taxon>Poales</taxon>
        <taxon>Poaceae</taxon>
        <taxon>BOP clade</taxon>
        <taxon>Pooideae</taxon>
        <taxon>Triticodae</taxon>
        <taxon>Triticeae</taxon>
        <taxon>Triticinae</taxon>
        <taxon>Aegilops</taxon>
    </lineage>
</organism>
<reference evidence="2" key="3">
    <citation type="journal article" date="2017" name="Nature">
        <title>Genome sequence of the progenitor of the wheat D genome Aegilops tauschii.</title>
        <authorList>
            <person name="Luo M.C."/>
            <person name="Gu Y.Q."/>
            <person name="Puiu D."/>
            <person name="Wang H."/>
            <person name="Twardziok S.O."/>
            <person name="Deal K.R."/>
            <person name="Huo N."/>
            <person name="Zhu T."/>
            <person name="Wang L."/>
            <person name="Wang Y."/>
            <person name="McGuire P.E."/>
            <person name="Liu S."/>
            <person name="Long H."/>
            <person name="Ramasamy R.K."/>
            <person name="Rodriguez J.C."/>
            <person name="Van S.L."/>
            <person name="Yuan L."/>
            <person name="Wang Z."/>
            <person name="Xia Z."/>
            <person name="Xiao L."/>
            <person name="Anderson O.D."/>
            <person name="Ouyang S."/>
            <person name="Liang Y."/>
            <person name="Zimin A.V."/>
            <person name="Pertea G."/>
            <person name="Qi P."/>
            <person name="Bennetzen J.L."/>
            <person name="Dai X."/>
            <person name="Dawson M.W."/>
            <person name="Muller H.G."/>
            <person name="Kugler K."/>
            <person name="Rivarola-Duarte L."/>
            <person name="Spannagl M."/>
            <person name="Mayer K.F.X."/>
            <person name="Lu F.H."/>
            <person name="Bevan M.W."/>
            <person name="Leroy P."/>
            <person name="Li P."/>
            <person name="You F.M."/>
            <person name="Sun Q."/>
            <person name="Liu Z."/>
            <person name="Lyons E."/>
            <person name="Wicker T."/>
            <person name="Salzberg S.L."/>
            <person name="Devos K.M."/>
            <person name="Dvorak J."/>
        </authorList>
    </citation>
    <scope>NUCLEOTIDE SEQUENCE [LARGE SCALE GENOMIC DNA]</scope>
    <source>
        <strain evidence="2">cv. AL8/78</strain>
    </source>
</reference>
<dbReference type="Gramene" id="AET5Gv21039500.5">
    <property type="protein sequence ID" value="AET5Gv21039500.5"/>
    <property type="gene ID" value="AET5Gv21039500"/>
</dbReference>
<accession>A0A453M4H2</accession>